<protein>
    <submittedName>
        <fullName evidence="2">Uncharacterized protein</fullName>
    </submittedName>
</protein>
<keyword evidence="1" id="KW-1133">Transmembrane helix</keyword>
<keyword evidence="1" id="KW-0812">Transmembrane</keyword>
<dbReference type="Proteomes" id="UP001420932">
    <property type="component" value="Unassembled WGS sequence"/>
</dbReference>
<organism evidence="2 3">
    <name type="scientific">Stephania yunnanensis</name>
    <dbReference type="NCBI Taxonomy" id="152371"/>
    <lineage>
        <taxon>Eukaryota</taxon>
        <taxon>Viridiplantae</taxon>
        <taxon>Streptophyta</taxon>
        <taxon>Embryophyta</taxon>
        <taxon>Tracheophyta</taxon>
        <taxon>Spermatophyta</taxon>
        <taxon>Magnoliopsida</taxon>
        <taxon>Ranunculales</taxon>
        <taxon>Menispermaceae</taxon>
        <taxon>Menispermoideae</taxon>
        <taxon>Cissampelideae</taxon>
        <taxon>Stephania</taxon>
    </lineage>
</organism>
<keyword evidence="3" id="KW-1185">Reference proteome</keyword>
<dbReference type="EMBL" id="JBBNAF010000008">
    <property type="protein sequence ID" value="KAK9121250.1"/>
    <property type="molecule type" value="Genomic_DNA"/>
</dbReference>
<keyword evidence="1" id="KW-0472">Membrane</keyword>
<name>A0AAP0ITP8_9MAGN</name>
<dbReference type="AlphaFoldDB" id="A0AAP0ITP8"/>
<proteinExistence type="predicted"/>
<comment type="caution">
    <text evidence="2">The sequence shown here is derived from an EMBL/GenBank/DDBJ whole genome shotgun (WGS) entry which is preliminary data.</text>
</comment>
<sequence length="94" mass="10380">MAPFGIFLDCSSSEPTVPNGLGAVEVALTYRTSVRHLYILSGLEPTCRVSRPLTPYILLPGHLVSIDDHCSILLFFISTLFLSRMIYGLVYCLS</sequence>
<evidence type="ECO:0000313" key="2">
    <source>
        <dbReference type="EMBL" id="KAK9121250.1"/>
    </source>
</evidence>
<accession>A0AAP0ITP8</accession>
<evidence type="ECO:0000256" key="1">
    <source>
        <dbReference type="SAM" id="Phobius"/>
    </source>
</evidence>
<feature type="transmembrane region" description="Helical" evidence="1">
    <location>
        <begin position="72"/>
        <end position="93"/>
    </location>
</feature>
<reference evidence="2 3" key="1">
    <citation type="submission" date="2024-01" db="EMBL/GenBank/DDBJ databases">
        <title>Genome assemblies of Stephania.</title>
        <authorList>
            <person name="Yang L."/>
        </authorList>
    </citation>
    <scope>NUCLEOTIDE SEQUENCE [LARGE SCALE GENOMIC DNA]</scope>
    <source>
        <strain evidence="2">YNDBR</strain>
        <tissue evidence="2">Leaf</tissue>
    </source>
</reference>
<gene>
    <name evidence="2" type="ORF">Syun_018867</name>
</gene>
<evidence type="ECO:0000313" key="3">
    <source>
        <dbReference type="Proteomes" id="UP001420932"/>
    </source>
</evidence>